<organism evidence="3 4">
    <name type="scientific">Corynascus novoguineensis</name>
    <dbReference type="NCBI Taxonomy" id="1126955"/>
    <lineage>
        <taxon>Eukaryota</taxon>
        <taxon>Fungi</taxon>
        <taxon>Dikarya</taxon>
        <taxon>Ascomycota</taxon>
        <taxon>Pezizomycotina</taxon>
        <taxon>Sordariomycetes</taxon>
        <taxon>Sordariomycetidae</taxon>
        <taxon>Sordariales</taxon>
        <taxon>Chaetomiaceae</taxon>
        <taxon>Corynascus</taxon>
    </lineage>
</organism>
<feature type="region of interest" description="Disordered" evidence="1">
    <location>
        <begin position="94"/>
        <end position="115"/>
    </location>
</feature>
<evidence type="ECO:0000256" key="2">
    <source>
        <dbReference type="SAM" id="Phobius"/>
    </source>
</evidence>
<evidence type="ECO:0000256" key="1">
    <source>
        <dbReference type="SAM" id="MobiDB-lite"/>
    </source>
</evidence>
<keyword evidence="2" id="KW-0472">Membrane</keyword>
<name>A0AAN7HKC6_9PEZI</name>
<comment type="caution">
    <text evidence="3">The sequence shown here is derived from an EMBL/GenBank/DDBJ whole genome shotgun (WGS) entry which is preliminary data.</text>
</comment>
<accession>A0AAN7HKC6</accession>
<evidence type="ECO:0000313" key="3">
    <source>
        <dbReference type="EMBL" id="KAK4243274.1"/>
    </source>
</evidence>
<gene>
    <name evidence="3" type="ORF">C7999DRAFT_36410</name>
</gene>
<dbReference type="EMBL" id="MU857840">
    <property type="protein sequence ID" value="KAK4243274.1"/>
    <property type="molecule type" value="Genomic_DNA"/>
</dbReference>
<sequence length="149" mass="15415">MAVLTRVRWVLIKRQNGNTNTANTGANSASDTAALLAHTAPPESTKTSGVTGSSTGGLSPGAIAGTVVGAGFALGLLALGAFFIGQRYPRAGTGRDRNDGLKADPKGHNSYQNLPLHDRRPYMAEVLGDTGAHEMPHNGGVYVHELPGK</sequence>
<feature type="compositionally biased region" description="Low complexity" evidence="1">
    <location>
        <begin position="44"/>
        <end position="53"/>
    </location>
</feature>
<dbReference type="AlphaFoldDB" id="A0AAN7HKC6"/>
<feature type="transmembrane region" description="Helical" evidence="2">
    <location>
        <begin position="62"/>
        <end position="85"/>
    </location>
</feature>
<protein>
    <submittedName>
        <fullName evidence="3">Uncharacterized protein</fullName>
    </submittedName>
</protein>
<feature type="region of interest" description="Disordered" evidence="1">
    <location>
        <begin position="39"/>
        <end position="58"/>
    </location>
</feature>
<reference evidence="3" key="2">
    <citation type="submission" date="2023-05" db="EMBL/GenBank/DDBJ databases">
        <authorList>
            <consortium name="Lawrence Berkeley National Laboratory"/>
            <person name="Steindorff A."/>
            <person name="Hensen N."/>
            <person name="Bonometti L."/>
            <person name="Westerberg I."/>
            <person name="Brannstrom I.O."/>
            <person name="Guillou S."/>
            <person name="Cros-Aarteil S."/>
            <person name="Calhoun S."/>
            <person name="Haridas S."/>
            <person name="Kuo A."/>
            <person name="Mondo S."/>
            <person name="Pangilinan J."/>
            <person name="Riley R."/>
            <person name="Labutti K."/>
            <person name="Andreopoulos B."/>
            <person name="Lipzen A."/>
            <person name="Chen C."/>
            <person name="Yanf M."/>
            <person name="Daum C."/>
            <person name="Ng V."/>
            <person name="Clum A."/>
            <person name="Ohm R."/>
            <person name="Martin F."/>
            <person name="Silar P."/>
            <person name="Natvig D."/>
            <person name="Lalanne C."/>
            <person name="Gautier V."/>
            <person name="Ament-Velasquez S.L."/>
            <person name="Kruys A."/>
            <person name="Hutchinson M.I."/>
            <person name="Powell A.J."/>
            <person name="Barry K."/>
            <person name="Miller A.N."/>
            <person name="Grigoriev I.V."/>
            <person name="Debuchy R."/>
            <person name="Gladieux P."/>
            <person name="Thoren M.H."/>
            <person name="Johannesson H."/>
        </authorList>
    </citation>
    <scope>NUCLEOTIDE SEQUENCE</scope>
    <source>
        <strain evidence="3">CBS 359.72</strain>
    </source>
</reference>
<dbReference type="Proteomes" id="UP001303647">
    <property type="component" value="Unassembled WGS sequence"/>
</dbReference>
<reference evidence="3" key="1">
    <citation type="journal article" date="2023" name="Mol. Phylogenet. Evol.">
        <title>Genome-scale phylogeny and comparative genomics of the fungal order Sordariales.</title>
        <authorList>
            <person name="Hensen N."/>
            <person name="Bonometti L."/>
            <person name="Westerberg I."/>
            <person name="Brannstrom I.O."/>
            <person name="Guillou S."/>
            <person name="Cros-Aarteil S."/>
            <person name="Calhoun S."/>
            <person name="Haridas S."/>
            <person name="Kuo A."/>
            <person name="Mondo S."/>
            <person name="Pangilinan J."/>
            <person name="Riley R."/>
            <person name="LaButti K."/>
            <person name="Andreopoulos B."/>
            <person name="Lipzen A."/>
            <person name="Chen C."/>
            <person name="Yan M."/>
            <person name="Daum C."/>
            <person name="Ng V."/>
            <person name="Clum A."/>
            <person name="Steindorff A."/>
            <person name="Ohm R.A."/>
            <person name="Martin F."/>
            <person name="Silar P."/>
            <person name="Natvig D.O."/>
            <person name="Lalanne C."/>
            <person name="Gautier V."/>
            <person name="Ament-Velasquez S.L."/>
            <person name="Kruys A."/>
            <person name="Hutchinson M.I."/>
            <person name="Powell A.J."/>
            <person name="Barry K."/>
            <person name="Miller A.N."/>
            <person name="Grigoriev I.V."/>
            <person name="Debuchy R."/>
            <person name="Gladieux P."/>
            <person name="Hiltunen Thoren M."/>
            <person name="Johannesson H."/>
        </authorList>
    </citation>
    <scope>NUCLEOTIDE SEQUENCE</scope>
    <source>
        <strain evidence="3">CBS 359.72</strain>
    </source>
</reference>
<keyword evidence="2" id="KW-1133">Transmembrane helix</keyword>
<evidence type="ECO:0000313" key="4">
    <source>
        <dbReference type="Proteomes" id="UP001303647"/>
    </source>
</evidence>
<keyword evidence="2" id="KW-0812">Transmembrane</keyword>
<feature type="compositionally biased region" description="Basic and acidic residues" evidence="1">
    <location>
        <begin position="94"/>
        <end position="107"/>
    </location>
</feature>
<keyword evidence="4" id="KW-1185">Reference proteome</keyword>
<proteinExistence type="predicted"/>